<feature type="compositionally biased region" description="Basic and acidic residues" evidence="1">
    <location>
        <begin position="163"/>
        <end position="183"/>
    </location>
</feature>
<accession>A0A1Y0CZG3</accession>
<dbReference type="OrthoDB" id="9795345at2"/>
<dbReference type="KEGG" id="ocm:CBP12_09700"/>
<name>A0A1Y0CZG3_9GAMM</name>
<evidence type="ECO:0000313" key="4">
    <source>
        <dbReference type="EMBL" id="ART80384.1"/>
    </source>
</evidence>
<keyword evidence="5" id="KW-1185">Reference proteome</keyword>
<feature type="domain" description="PHA accumulation regulator DNA-binding N-terminal" evidence="3">
    <location>
        <begin position="10"/>
        <end position="69"/>
    </location>
</feature>
<evidence type="ECO:0000256" key="1">
    <source>
        <dbReference type="SAM" id="MobiDB-lite"/>
    </source>
</evidence>
<dbReference type="InterPro" id="IPR010134">
    <property type="entry name" value="PHA_reg_PhaR"/>
</dbReference>
<gene>
    <name evidence="4" type="ORF">CBP12_09700</name>
</gene>
<dbReference type="GO" id="GO:0006355">
    <property type="term" value="P:regulation of DNA-templated transcription"/>
    <property type="evidence" value="ECO:0007669"/>
    <property type="project" value="InterPro"/>
</dbReference>
<dbReference type="Proteomes" id="UP000243793">
    <property type="component" value="Chromosome"/>
</dbReference>
<organism evidence="4 5">
    <name type="scientific">Oceanisphaera avium</name>
    <dbReference type="NCBI Taxonomy" id="1903694"/>
    <lineage>
        <taxon>Bacteria</taxon>
        <taxon>Pseudomonadati</taxon>
        <taxon>Pseudomonadota</taxon>
        <taxon>Gammaproteobacteria</taxon>
        <taxon>Aeromonadales</taxon>
        <taxon>Aeromonadaceae</taxon>
        <taxon>Oceanisphaera</taxon>
    </lineage>
</organism>
<sequence length="183" mass="20715">MTKSQDNVRIIKKYPNRRLYDSHTSSHVTLVDIRRLVQEQEPFQVVDAKSGEDITRSILLQIIQEAESDGNPIFSSTMLKNIICFYGPFQGVLGSYLDESIQSVIDIQAQAGSQSTQAWTEFMQGQAPIMQDMMRQYVEQSRDLYMNTQNMFGLFGGFSHSKTSSDKPSDEIKSAAQKKGDKD</sequence>
<reference evidence="5" key="1">
    <citation type="submission" date="2017-05" db="EMBL/GenBank/DDBJ databases">
        <authorList>
            <person name="Sung H."/>
        </authorList>
    </citation>
    <scope>NUCLEOTIDE SEQUENCE [LARGE SCALE GENOMIC DNA]</scope>
    <source>
        <strain evidence="5">AMac2203</strain>
    </source>
</reference>
<dbReference type="Pfam" id="PF07879">
    <property type="entry name" value="PHB_acc_N"/>
    <property type="match status" value="1"/>
</dbReference>
<dbReference type="NCBIfam" id="TIGR01848">
    <property type="entry name" value="PHA_reg_PhaR"/>
    <property type="match status" value="1"/>
</dbReference>
<proteinExistence type="predicted"/>
<dbReference type="RefSeq" id="WP_086964250.1">
    <property type="nucleotide sequence ID" value="NZ_CP021376.1"/>
</dbReference>
<dbReference type="EMBL" id="CP021376">
    <property type="protein sequence ID" value="ART80384.1"/>
    <property type="molecule type" value="Genomic_DNA"/>
</dbReference>
<feature type="region of interest" description="Disordered" evidence="1">
    <location>
        <begin position="160"/>
        <end position="183"/>
    </location>
</feature>
<dbReference type="AlphaFoldDB" id="A0A1Y0CZG3"/>
<evidence type="ECO:0000259" key="2">
    <source>
        <dbReference type="Pfam" id="PF05233"/>
    </source>
</evidence>
<dbReference type="Pfam" id="PF05233">
    <property type="entry name" value="PHB_acc"/>
    <property type="match status" value="1"/>
</dbReference>
<feature type="domain" description="PHB accumulation regulatory" evidence="2">
    <location>
        <begin position="74"/>
        <end position="110"/>
    </location>
</feature>
<dbReference type="InterPro" id="IPR012909">
    <property type="entry name" value="PHA_DNA-bd_N"/>
</dbReference>
<evidence type="ECO:0000259" key="3">
    <source>
        <dbReference type="Pfam" id="PF07879"/>
    </source>
</evidence>
<evidence type="ECO:0000313" key="5">
    <source>
        <dbReference type="Proteomes" id="UP000243793"/>
    </source>
</evidence>
<protein>
    <submittedName>
        <fullName evidence="4">Polyhydroxyalkanoate synthesis repressor PhaR</fullName>
    </submittedName>
</protein>
<dbReference type="InterPro" id="IPR007897">
    <property type="entry name" value="PHB_accumulat"/>
</dbReference>